<evidence type="ECO:0000313" key="2">
    <source>
        <dbReference type="Proteomes" id="UP001163321"/>
    </source>
</evidence>
<dbReference type="Proteomes" id="UP001163321">
    <property type="component" value="Chromosome 3"/>
</dbReference>
<sequence length="359" mass="41271">MQRNVHHAHEDNEHAGAILRQLNVNDVNTPLSSPCYETETLRTKQAGDSSFHRTLAQWQSRLDRENGSNETVAMELELQSANDRILQLERQLLDAEETICHLKAEKLEAKREIEQLRRGTLENATCSQENDSDLQRVVLELETKVDEQKKTHALEEQQLLAVIQDKESALKMLRGQVEDGLKQFEELQKRHIDLLELDEEESLKQDEETSDKSQVSMYQNDDDEAEGSTGHATGRSRAPADADAVNPTWQEELVRHPTPQFDMKSPEVACILQAWTNNLKKIRSLRRWLVEVVATKGPLPKEFPMVVELPRLRPEVRDGFLTLIVPLLRKQTELKILAHSRQYNDGIHSDLRIRVVPRQ</sequence>
<organism evidence="1 2">
    <name type="scientific">Peronosclerospora sorghi</name>
    <dbReference type="NCBI Taxonomy" id="230839"/>
    <lineage>
        <taxon>Eukaryota</taxon>
        <taxon>Sar</taxon>
        <taxon>Stramenopiles</taxon>
        <taxon>Oomycota</taxon>
        <taxon>Peronosporomycetes</taxon>
        <taxon>Peronosporales</taxon>
        <taxon>Peronosporaceae</taxon>
        <taxon>Peronosclerospora</taxon>
    </lineage>
</organism>
<gene>
    <name evidence="1" type="ORF">PsorP6_006897</name>
</gene>
<protein>
    <submittedName>
        <fullName evidence="1">Uncharacterized protein</fullName>
    </submittedName>
</protein>
<proteinExistence type="predicted"/>
<accession>A0ACC0WBE3</accession>
<dbReference type="EMBL" id="CM047582">
    <property type="protein sequence ID" value="KAI9915258.1"/>
    <property type="molecule type" value="Genomic_DNA"/>
</dbReference>
<name>A0ACC0WBE3_9STRA</name>
<keyword evidence="2" id="KW-1185">Reference proteome</keyword>
<evidence type="ECO:0000313" key="1">
    <source>
        <dbReference type="EMBL" id="KAI9915258.1"/>
    </source>
</evidence>
<reference evidence="1 2" key="1">
    <citation type="journal article" date="2022" name="bioRxiv">
        <title>The genome of the oomycete Peronosclerospora sorghi, a cosmopolitan pathogen of maize and sorghum, is inflated with dispersed pseudogenes.</title>
        <authorList>
            <person name="Fletcher K."/>
            <person name="Martin F."/>
            <person name="Isakeit T."/>
            <person name="Cavanaugh K."/>
            <person name="Magill C."/>
            <person name="Michelmore R."/>
        </authorList>
    </citation>
    <scope>NUCLEOTIDE SEQUENCE [LARGE SCALE GENOMIC DNA]</scope>
    <source>
        <strain evidence="1">P6</strain>
    </source>
</reference>
<comment type="caution">
    <text evidence="1">The sequence shown here is derived from an EMBL/GenBank/DDBJ whole genome shotgun (WGS) entry which is preliminary data.</text>
</comment>